<proteinExistence type="predicted"/>
<protein>
    <submittedName>
        <fullName evidence="2">DUF6230 family protein</fullName>
    </submittedName>
</protein>
<accession>A0ABV8TZ46</accession>
<feature type="signal peptide" evidence="1">
    <location>
        <begin position="1"/>
        <end position="33"/>
    </location>
</feature>
<dbReference type="InterPro" id="IPR046198">
    <property type="entry name" value="DUF6230"/>
</dbReference>
<feature type="chain" id="PRO_5046791793" evidence="1">
    <location>
        <begin position="34"/>
        <end position="202"/>
    </location>
</feature>
<dbReference type="EMBL" id="JBHSDK010000015">
    <property type="protein sequence ID" value="MFC4335705.1"/>
    <property type="molecule type" value="Genomic_DNA"/>
</dbReference>
<dbReference type="Proteomes" id="UP001595823">
    <property type="component" value="Unassembled WGS sequence"/>
</dbReference>
<evidence type="ECO:0000313" key="3">
    <source>
        <dbReference type="Proteomes" id="UP001595823"/>
    </source>
</evidence>
<dbReference type="Pfam" id="PF19741">
    <property type="entry name" value="DUF6230"/>
    <property type="match status" value="1"/>
</dbReference>
<comment type="caution">
    <text evidence="2">The sequence shown here is derived from an EMBL/GenBank/DDBJ whole genome shotgun (WGS) entry which is preliminary data.</text>
</comment>
<keyword evidence="3" id="KW-1185">Reference proteome</keyword>
<keyword evidence="1" id="KW-0732">Signal</keyword>
<name>A0ABV8TZ46_9ACTN</name>
<sequence>MSDETPKGRTSWKKFGLLAGPALAAGVTMAALAAEGAIAANFAISSDNSHVTAERLEGEGFQQYGTVVEGTDGSQHVVAPAGIRDATIYGMCQSTVMDTPLGEYTLVVKAGYDEDNPVTAENLVLYIDELRGDASFGDIQVGLDASTVDKVPGNTGGQGGFAQQSNTITVNGAEQNAWYVTAGTFNLNGLDVQVVKGVEECY</sequence>
<evidence type="ECO:0000256" key="1">
    <source>
        <dbReference type="SAM" id="SignalP"/>
    </source>
</evidence>
<evidence type="ECO:0000313" key="2">
    <source>
        <dbReference type="EMBL" id="MFC4335705.1"/>
    </source>
</evidence>
<reference evidence="3" key="1">
    <citation type="journal article" date="2019" name="Int. J. Syst. Evol. Microbiol.">
        <title>The Global Catalogue of Microorganisms (GCM) 10K type strain sequencing project: providing services to taxonomists for standard genome sequencing and annotation.</title>
        <authorList>
            <consortium name="The Broad Institute Genomics Platform"/>
            <consortium name="The Broad Institute Genome Sequencing Center for Infectious Disease"/>
            <person name="Wu L."/>
            <person name="Ma J."/>
        </authorList>
    </citation>
    <scope>NUCLEOTIDE SEQUENCE [LARGE SCALE GENOMIC DNA]</scope>
    <source>
        <strain evidence="3">IBRC-M 10908</strain>
    </source>
</reference>
<dbReference type="RefSeq" id="WP_380620834.1">
    <property type="nucleotide sequence ID" value="NZ_JBHSDK010000015.1"/>
</dbReference>
<gene>
    <name evidence="2" type="ORF">ACFPET_10880</name>
</gene>
<organism evidence="2 3">
    <name type="scientific">Salininema proteolyticum</name>
    <dbReference type="NCBI Taxonomy" id="1607685"/>
    <lineage>
        <taxon>Bacteria</taxon>
        <taxon>Bacillati</taxon>
        <taxon>Actinomycetota</taxon>
        <taxon>Actinomycetes</taxon>
        <taxon>Glycomycetales</taxon>
        <taxon>Glycomycetaceae</taxon>
        <taxon>Salininema</taxon>
    </lineage>
</organism>